<dbReference type="Proteomes" id="UP001524473">
    <property type="component" value="Unassembled WGS sequence"/>
</dbReference>
<organism evidence="1 2">
    <name type="scientific">Neglectibacter timonensis</name>
    <dbReference type="NCBI Taxonomy" id="1776382"/>
    <lineage>
        <taxon>Bacteria</taxon>
        <taxon>Bacillati</taxon>
        <taxon>Bacillota</taxon>
        <taxon>Clostridia</taxon>
        <taxon>Eubacteriales</taxon>
        <taxon>Oscillospiraceae</taxon>
        <taxon>Neglectibacter</taxon>
    </lineage>
</organism>
<dbReference type="RefSeq" id="WP_256192283.1">
    <property type="nucleotide sequence ID" value="NZ_JANFZG010000005.1"/>
</dbReference>
<protein>
    <recommendedName>
        <fullName evidence="3">Nucleotidyltransferase</fullName>
    </recommendedName>
</protein>
<comment type="caution">
    <text evidence="1">The sequence shown here is derived from an EMBL/GenBank/DDBJ whole genome shotgun (WGS) entry which is preliminary data.</text>
</comment>
<gene>
    <name evidence="1" type="ORF">NE695_15170</name>
</gene>
<sequence length="302" mass="34153">MNAARIEVRNHVQKIKEQGCGKALIPDWIAYGTSAEPGTQLFLLTEAQAKRIREESPDTAKLIRPYYSDEYFRTGIAKSCILLEGKPEKAALRYLWENLWKDGERKRSSFYVPSALHRARRGRLILPGCLDPEFEIMPMAWVQADSVIGKGLLTIADPSALACCVAASHAFHVWHRAFSRRDEEGRLHYTMLYRCFENCPNPGLAPALAEELTGKLKRFHMETIRAIREARLAGKPFTRYEDFASRETAACLQQVNEAVNAGYGADCQPAGGDSGAFREQLLWKLLEVHECQRQQAERSKPI</sequence>
<accession>A0ABT1S2V3</accession>
<keyword evidence="2" id="KW-1185">Reference proteome</keyword>
<dbReference type="EMBL" id="JANFZH010000042">
    <property type="protein sequence ID" value="MCQ4841254.1"/>
    <property type="molecule type" value="Genomic_DNA"/>
</dbReference>
<evidence type="ECO:0000313" key="2">
    <source>
        <dbReference type="Proteomes" id="UP001524473"/>
    </source>
</evidence>
<proteinExistence type="predicted"/>
<evidence type="ECO:0008006" key="3">
    <source>
        <dbReference type="Google" id="ProtNLM"/>
    </source>
</evidence>
<name>A0ABT1S2V3_9FIRM</name>
<reference evidence="1 2" key="1">
    <citation type="submission" date="2022-06" db="EMBL/GenBank/DDBJ databases">
        <title>Isolation of gut microbiota from human fecal samples.</title>
        <authorList>
            <person name="Pamer E.G."/>
            <person name="Barat B."/>
            <person name="Waligurski E."/>
            <person name="Medina S."/>
            <person name="Paddock L."/>
            <person name="Mostad J."/>
        </authorList>
    </citation>
    <scope>NUCLEOTIDE SEQUENCE [LARGE SCALE GENOMIC DNA]</scope>
    <source>
        <strain evidence="1 2">DFI.9.73</strain>
    </source>
</reference>
<evidence type="ECO:0000313" key="1">
    <source>
        <dbReference type="EMBL" id="MCQ4841254.1"/>
    </source>
</evidence>